<keyword evidence="1" id="KW-0812">Transmembrane</keyword>
<keyword evidence="1" id="KW-1133">Transmembrane helix</keyword>
<keyword evidence="3" id="KW-1185">Reference proteome</keyword>
<accession>A0ABS4MCE6</accession>
<evidence type="ECO:0000256" key="1">
    <source>
        <dbReference type="SAM" id="Phobius"/>
    </source>
</evidence>
<protein>
    <submittedName>
        <fullName evidence="2">Phage shock protein PspC (Stress-responsive transcriptional regulator)</fullName>
    </submittedName>
</protein>
<dbReference type="EMBL" id="JAGGLU010000002">
    <property type="protein sequence ID" value="MBP2057344.1"/>
    <property type="molecule type" value="Genomic_DNA"/>
</dbReference>
<keyword evidence="1" id="KW-0472">Membrane</keyword>
<name>A0ABS4MCE6_9LACO</name>
<dbReference type="RefSeq" id="WP_209686083.1">
    <property type="nucleotide sequence ID" value="NZ_JAGGLU010000002.1"/>
</dbReference>
<proteinExistence type="predicted"/>
<sequence length="193" mass="23155">MNKSMIPVFIYIPTKWSRFKFVYISTLLANILFIARSRKVRIFYHWVYAVGIPLGAIICLFSFVPWIVRILFILSVVSIFVFPALITYLQILRAKRMVYVLTMDYISPQQQEKVKHDYNLDDNTYFCVLTDYNFDFFIETSKNYILCNYDLNDENKILSKFVFGISKKDNHESIEKTNFVQKMEPHYKRYIRL</sequence>
<reference evidence="2 3" key="1">
    <citation type="submission" date="2021-03" db="EMBL/GenBank/DDBJ databases">
        <title>Genomic Encyclopedia of Type Strains, Phase IV (KMG-IV): sequencing the most valuable type-strain genomes for metagenomic binning, comparative biology and taxonomic classification.</title>
        <authorList>
            <person name="Goeker M."/>
        </authorList>
    </citation>
    <scope>NUCLEOTIDE SEQUENCE [LARGE SCALE GENOMIC DNA]</scope>
    <source>
        <strain evidence="2 3">DSM 101872</strain>
    </source>
</reference>
<feature type="transmembrane region" description="Helical" evidence="1">
    <location>
        <begin position="70"/>
        <end position="89"/>
    </location>
</feature>
<feature type="transmembrane region" description="Helical" evidence="1">
    <location>
        <begin position="42"/>
        <end position="64"/>
    </location>
</feature>
<dbReference type="Proteomes" id="UP001519292">
    <property type="component" value="Unassembled WGS sequence"/>
</dbReference>
<evidence type="ECO:0000313" key="2">
    <source>
        <dbReference type="EMBL" id="MBP2057344.1"/>
    </source>
</evidence>
<gene>
    <name evidence="2" type="ORF">J2Z60_000508</name>
</gene>
<evidence type="ECO:0000313" key="3">
    <source>
        <dbReference type="Proteomes" id="UP001519292"/>
    </source>
</evidence>
<organism evidence="2 3">
    <name type="scientific">Lactobacillus colini</name>
    <dbReference type="NCBI Taxonomy" id="1819254"/>
    <lineage>
        <taxon>Bacteria</taxon>
        <taxon>Bacillati</taxon>
        <taxon>Bacillota</taxon>
        <taxon>Bacilli</taxon>
        <taxon>Lactobacillales</taxon>
        <taxon>Lactobacillaceae</taxon>
        <taxon>Lactobacillus</taxon>
    </lineage>
</organism>
<comment type="caution">
    <text evidence="2">The sequence shown here is derived from an EMBL/GenBank/DDBJ whole genome shotgun (WGS) entry which is preliminary data.</text>
</comment>